<comment type="subunit">
    <text evidence="3 11">Tetramer of two alpha and two beta subunits.</text>
</comment>
<proteinExistence type="inferred from homology"/>
<dbReference type="HAMAP" id="MF_00255">
    <property type="entry name" value="Gly_tRNA_synth_beta"/>
    <property type="match status" value="1"/>
</dbReference>
<keyword evidence="7 11" id="KW-0067">ATP-binding</keyword>
<dbReference type="GO" id="GO:0006420">
    <property type="term" value="P:arginyl-tRNA aminoacylation"/>
    <property type="evidence" value="ECO:0007669"/>
    <property type="project" value="InterPro"/>
</dbReference>
<organism evidence="13 15">
    <name type="scientific">Aliidiomarina maris</name>
    <dbReference type="NCBI Taxonomy" id="531312"/>
    <lineage>
        <taxon>Bacteria</taxon>
        <taxon>Pseudomonadati</taxon>
        <taxon>Pseudomonadota</taxon>
        <taxon>Gammaproteobacteria</taxon>
        <taxon>Alteromonadales</taxon>
        <taxon>Idiomarinaceae</taxon>
        <taxon>Aliidiomarina</taxon>
    </lineage>
</organism>
<dbReference type="GO" id="GO:0005524">
    <property type="term" value="F:ATP binding"/>
    <property type="evidence" value="ECO:0007669"/>
    <property type="project" value="UniProtKB-UniRule"/>
</dbReference>
<dbReference type="GO" id="GO:0006426">
    <property type="term" value="P:glycyl-tRNA aminoacylation"/>
    <property type="evidence" value="ECO:0007669"/>
    <property type="project" value="UniProtKB-UniRule"/>
</dbReference>
<dbReference type="GO" id="GO:0004820">
    <property type="term" value="F:glycine-tRNA ligase activity"/>
    <property type="evidence" value="ECO:0007669"/>
    <property type="project" value="UniProtKB-UniRule"/>
</dbReference>
<evidence type="ECO:0000256" key="8">
    <source>
        <dbReference type="ARBA" id="ARBA00022917"/>
    </source>
</evidence>
<accession>A0A327WVJ3</accession>
<evidence type="ECO:0000256" key="11">
    <source>
        <dbReference type="HAMAP-Rule" id="MF_00255"/>
    </source>
</evidence>
<dbReference type="EMBL" id="QLMD01000006">
    <property type="protein sequence ID" value="RAJ97016.1"/>
    <property type="molecule type" value="Genomic_DNA"/>
</dbReference>
<keyword evidence="8 11" id="KW-0648">Protein biosynthesis</keyword>
<evidence type="ECO:0000313" key="16">
    <source>
        <dbReference type="Proteomes" id="UP000287865"/>
    </source>
</evidence>
<comment type="subcellular location">
    <subcellularLocation>
        <location evidence="1 11">Cytoplasm</location>
    </subcellularLocation>
</comment>
<evidence type="ECO:0000259" key="12">
    <source>
        <dbReference type="Pfam" id="PF05746"/>
    </source>
</evidence>
<dbReference type="EMBL" id="PIPK01000006">
    <property type="protein sequence ID" value="RUO24625.1"/>
    <property type="molecule type" value="Genomic_DNA"/>
</dbReference>
<dbReference type="InterPro" id="IPR006194">
    <property type="entry name" value="Gly-tRNA-synth_heterodimer"/>
</dbReference>
<keyword evidence="4 11" id="KW-0963">Cytoplasm</keyword>
<dbReference type="AlphaFoldDB" id="A0A327WVJ3"/>
<dbReference type="PANTHER" id="PTHR30075">
    <property type="entry name" value="GLYCYL-TRNA SYNTHETASE"/>
    <property type="match status" value="1"/>
</dbReference>
<keyword evidence="16" id="KW-1185">Reference proteome</keyword>
<protein>
    <recommendedName>
        <fullName evidence="11">Glycine--tRNA ligase beta subunit</fullName>
        <ecNumber evidence="11">6.1.1.14</ecNumber>
    </recommendedName>
    <alternativeName>
        <fullName evidence="11">Glycyl-tRNA synthetase beta subunit</fullName>
        <shortName evidence="11">GlyRS</shortName>
    </alternativeName>
</protein>
<gene>
    <name evidence="11" type="primary">glyS</name>
    <name evidence="13" type="ORF">B0I24_10679</name>
    <name evidence="14" type="ORF">CWE07_08105</name>
</gene>
<dbReference type="PROSITE" id="PS50861">
    <property type="entry name" value="AA_TRNA_LIGASE_II_GLYAB"/>
    <property type="match status" value="1"/>
</dbReference>
<feature type="domain" description="DALR anticodon binding" evidence="12">
    <location>
        <begin position="581"/>
        <end position="674"/>
    </location>
</feature>
<dbReference type="PANTHER" id="PTHR30075:SF2">
    <property type="entry name" value="GLYCINE--TRNA LIGASE, CHLOROPLASTIC_MITOCHONDRIAL 2"/>
    <property type="match status" value="1"/>
</dbReference>
<dbReference type="SUPFAM" id="SSF109604">
    <property type="entry name" value="HD-domain/PDEase-like"/>
    <property type="match status" value="1"/>
</dbReference>
<dbReference type="GO" id="GO:0005829">
    <property type="term" value="C:cytosol"/>
    <property type="evidence" value="ECO:0007669"/>
    <property type="project" value="TreeGrafter"/>
</dbReference>
<sequence>MSNQDLLIELGTEELPPKALHSLSASFTASIEQQLKDSELAFTSIKGLNSPRRLAVLVEGLQSEQADKIVEKRGPAVSVAFGADGQPTKAALGWARGNGIEIEQAERLSTDKGEWLLHKATEKGQSVTTLLQGFIDKALKQLPIPRPMRWGNSSHSFIRPVHQVTVLFGTDVVDLEVLGIKSSNQVTGHRFYHPELVTIESPARYIEQMADAHVLVDFEQRKAVIREQIEELAEQEQANPIMDEALLDEVASLVEWPVAHVASFEQGFLAVPKEALIYTMKDDQRYFPLQARNGELLSRFVFISNIESKDPAQVISGNEKVVRPRLADAQFFFTTDQKTPLSDRVKALHSVLFQKQLGTLGDKADRMSALAGDIAAQLNDDVSAAQRAGLLAKADLMSNMVMEFPEVQGVMGMHYARIDGEPELVAEAIEAHYHPRFAGDTLPESTVGCAVALADKLDTLAGIFGIGQTPKGDRDPFALRRAAIGLLRILVEKALPLDLTRLVQSAVTQYGDKITATPELVTQIVDFLLGRFRAYYEEQGVPVDVIQAVLARRPTVAYDFDQRVQAVRSFKLNPQAEALAAANKRVGNILTKAEAEGTQLGAKVNADLLQEDAEKALYQALEAAKQELSADGYNAALSRLAALRTPIDAFFDEVMVNADDTEVRNNRLTLLADLRGQFLNIADISLLQA</sequence>
<dbReference type="Proteomes" id="UP000287865">
    <property type="component" value="Unassembled WGS sequence"/>
</dbReference>
<dbReference type="OrthoDB" id="9775440at2"/>
<keyword evidence="5 11" id="KW-0436">Ligase</keyword>
<evidence type="ECO:0000256" key="1">
    <source>
        <dbReference type="ARBA" id="ARBA00004496"/>
    </source>
</evidence>
<evidence type="ECO:0000256" key="5">
    <source>
        <dbReference type="ARBA" id="ARBA00022598"/>
    </source>
</evidence>
<keyword evidence="9 11" id="KW-0030">Aminoacyl-tRNA synthetase</keyword>
<name>A0A327WVJ3_9GAMM</name>
<dbReference type="NCBIfam" id="TIGR00211">
    <property type="entry name" value="glyS"/>
    <property type="match status" value="1"/>
</dbReference>
<reference evidence="13 15" key="2">
    <citation type="submission" date="2018-06" db="EMBL/GenBank/DDBJ databases">
        <title>Genomic Encyclopedia of Type Strains, Phase III (KMG-III): the genomes of soil and plant-associated and newly described type strains.</title>
        <authorList>
            <person name="Whitman W."/>
        </authorList>
    </citation>
    <scope>NUCLEOTIDE SEQUENCE [LARGE SCALE GENOMIC DNA]</scope>
    <source>
        <strain evidence="13 15">CGMCC 1.15366</strain>
    </source>
</reference>
<dbReference type="EC" id="6.1.1.14" evidence="11"/>
<dbReference type="InterPro" id="IPR015944">
    <property type="entry name" value="Gly-tRNA-synth_bsu"/>
</dbReference>
<evidence type="ECO:0000256" key="9">
    <source>
        <dbReference type="ARBA" id="ARBA00023146"/>
    </source>
</evidence>
<dbReference type="Pfam" id="PF02092">
    <property type="entry name" value="tRNA_synt_2f"/>
    <property type="match status" value="1"/>
</dbReference>
<evidence type="ECO:0000256" key="4">
    <source>
        <dbReference type="ARBA" id="ARBA00022490"/>
    </source>
</evidence>
<reference evidence="14 16" key="1">
    <citation type="journal article" date="2018" name="Front. Microbiol.">
        <title>Genome-Based Analysis Reveals the Taxonomy and Diversity of the Family Idiomarinaceae.</title>
        <authorList>
            <person name="Liu Y."/>
            <person name="Lai Q."/>
            <person name="Shao Z."/>
        </authorList>
    </citation>
    <scope>NUCLEOTIDE SEQUENCE [LARGE SCALE GENOMIC DNA]</scope>
    <source>
        <strain evidence="14 16">CF12-14</strain>
    </source>
</reference>
<dbReference type="Proteomes" id="UP000249203">
    <property type="component" value="Unassembled WGS sequence"/>
</dbReference>
<evidence type="ECO:0000313" key="13">
    <source>
        <dbReference type="EMBL" id="RAJ97016.1"/>
    </source>
</evidence>
<evidence type="ECO:0000313" key="15">
    <source>
        <dbReference type="Proteomes" id="UP000249203"/>
    </source>
</evidence>
<evidence type="ECO:0000256" key="2">
    <source>
        <dbReference type="ARBA" id="ARBA00008226"/>
    </source>
</evidence>
<dbReference type="Pfam" id="PF05746">
    <property type="entry name" value="DALR_1"/>
    <property type="match status" value="1"/>
</dbReference>
<dbReference type="PRINTS" id="PR01045">
    <property type="entry name" value="TRNASYNTHGB"/>
</dbReference>
<evidence type="ECO:0000256" key="10">
    <source>
        <dbReference type="ARBA" id="ARBA00047937"/>
    </source>
</evidence>
<keyword evidence="6 11" id="KW-0547">Nucleotide-binding</keyword>
<evidence type="ECO:0000313" key="14">
    <source>
        <dbReference type="EMBL" id="RUO24625.1"/>
    </source>
</evidence>
<comment type="similarity">
    <text evidence="2 11">Belongs to the class-II aminoacyl-tRNA synthetase family.</text>
</comment>
<dbReference type="RefSeq" id="WP_111569389.1">
    <property type="nucleotide sequence ID" value="NZ_PIPK01000006.1"/>
</dbReference>
<evidence type="ECO:0000256" key="6">
    <source>
        <dbReference type="ARBA" id="ARBA00022741"/>
    </source>
</evidence>
<evidence type="ECO:0000256" key="3">
    <source>
        <dbReference type="ARBA" id="ARBA00011209"/>
    </source>
</evidence>
<evidence type="ECO:0000256" key="7">
    <source>
        <dbReference type="ARBA" id="ARBA00022840"/>
    </source>
</evidence>
<comment type="catalytic activity">
    <reaction evidence="10 11">
        <text>tRNA(Gly) + glycine + ATP = glycyl-tRNA(Gly) + AMP + diphosphate</text>
        <dbReference type="Rhea" id="RHEA:16013"/>
        <dbReference type="Rhea" id="RHEA-COMP:9664"/>
        <dbReference type="Rhea" id="RHEA-COMP:9683"/>
        <dbReference type="ChEBI" id="CHEBI:30616"/>
        <dbReference type="ChEBI" id="CHEBI:33019"/>
        <dbReference type="ChEBI" id="CHEBI:57305"/>
        <dbReference type="ChEBI" id="CHEBI:78442"/>
        <dbReference type="ChEBI" id="CHEBI:78522"/>
        <dbReference type="ChEBI" id="CHEBI:456215"/>
        <dbReference type="EC" id="6.1.1.14"/>
    </reaction>
</comment>
<dbReference type="GO" id="GO:0004814">
    <property type="term" value="F:arginine-tRNA ligase activity"/>
    <property type="evidence" value="ECO:0007669"/>
    <property type="project" value="InterPro"/>
</dbReference>
<dbReference type="InterPro" id="IPR008909">
    <property type="entry name" value="DALR_anticod-bd"/>
</dbReference>
<comment type="caution">
    <text evidence="13">The sequence shown here is derived from an EMBL/GenBank/DDBJ whole genome shotgun (WGS) entry which is preliminary data.</text>
</comment>